<gene>
    <name evidence="2" type="ORF">K435DRAFT_839555</name>
</gene>
<protein>
    <submittedName>
        <fullName evidence="2">Uncharacterized protein</fullName>
    </submittedName>
</protein>
<feature type="compositionally biased region" description="Polar residues" evidence="1">
    <location>
        <begin position="312"/>
        <end position="324"/>
    </location>
</feature>
<sequence>MFNGFINVVNSYHFYPLVSVLIHCAILLHSSLECWFLLKNPFEIELFPQSSSILHAMDSSTTPLAILSVGALRTQRASSREGLDFASHACHTDRHSPDLCYPVDPSPRADTPSNEFEQVGQRERHLLEDFNHLKHEYDVLRLKVDGEMHNLTTANHALNQVVLAVKQELEAISNLAVRSFRGNITRLETETLNYARVLGSAMSAAHYSVLHDDLSVIQERLKAVGMAYDSLTTFLNQAFNSSRAVTGFSNETDDIVVRILKYASEDVPGIETFLKSTPAPIPIAIKPFTIPPTTPLNSAVLAGARVGYANSITQPTEAGPSQVNHPLPARPVSFPSNIGGRRRRRRRGNSKRNPNNFDLYKGKMRD</sequence>
<name>A0A4S8M0K1_DENBC</name>
<feature type="compositionally biased region" description="Basic residues" evidence="1">
    <location>
        <begin position="340"/>
        <end position="350"/>
    </location>
</feature>
<dbReference type="EMBL" id="ML179202">
    <property type="protein sequence ID" value="THU95321.1"/>
    <property type="molecule type" value="Genomic_DNA"/>
</dbReference>
<accession>A0A4S8M0K1</accession>
<reference evidence="2 3" key="1">
    <citation type="journal article" date="2019" name="Nat. Ecol. Evol.">
        <title>Megaphylogeny resolves global patterns of mushroom evolution.</title>
        <authorList>
            <person name="Varga T."/>
            <person name="Krizsan K."/>
            <person name="Foldi C."/>
            <person name="Dima B."/>
            <person name="Sanchez-Garcia M."/>
            <person name="Sanchez-Ramirez S."/>
            <person name="Szollosi G.J."/>
            <person name="Szarkandi J.G."/>
            <person name="Papp V."/>
            <person name="Albert L."/>
            <person name="Andreopoulos W."/>
            <person name="Angelini C."/>
            <person name="Antonin V."/>
            <person name="Barry K.W."/>
            <person name="Bougher N.L."/>
            <person name="Buchanan P."/>
            <person name="Buyck B."/>
            <person name="Bense V."/>
            <person name="Catcheside P."/>
            <person name="Chovatia M."/>
            <person name="Cooper J."/>
            <person name="Damon W."/>
            <person name="Desjardin D."/>
            <person name="Finy P."/>
            <person name="Geml J."/>
            <person name="Haridas S."/>
            <person name="Hughes K."/>
            <person name="Justo A."/>
            <person name="Karasinski D."/>
            <person name="Kautmanova I."/>
            <person name="Kiss B."/>
            <person name="Kocsube S."/>
            <person name="Kotiranta H."/>
            <person name="LaButti K.M."/>
            <person name="Lechner B.E."/>
            <person name="Liimatainen K."/>
            <person name="Lipzen A."/>
            <person name="Lukacs Z."/>
            <person name="Mihaltcheva S."/>
            <person name="Morgado L.N."/>
            <person name="Niskanen T."/>
            <person name="Noordeloos M.E."/>
            <person name="Ohm R.A."/>
            <person name="Ortiz-Santana B."/>
            <person name="Ovrebo C."/>
            <person name="Racz N."/>
            <person name="Riley R."/>
            <person name="Savchenko A."/>
            <person name="Shiryaev A."/>
            <person name="Soop K."/>
            <person name="Spirin V."/>
            <person name="Szebenyi C."/>
            <person name="Tomsovsky M."/>
            <person name="Tulloss R.E."/>
            <person name="Uehling J."/>
            <person name="Grigoriev I.V."/>
            <person name="Vagvolgyi C."/>
            <person name="Papp T."/>
            <person name="Martin F.M."/>
            <person name="Miettinen O."/>
            <person name="Hibbett D.S."/>
            <person name="Nagy L.G."/>
        </authorList>
    </citation>
    <scope>NUCLEOTIDE SEQUENCE [LARGE SCALE GENOMIC DNA]</scope>
    <source>
        <strain evidence="2 3">CBS 962.96</strain>
    </source>
</reference>
<dbReference type="AlphaFoldDB" id="A0A4S8M0K1"/>
<evidence type="ECO:0000313" key="3">
    <source>
        <dbReference type="Proteomes" id="UP000297245"/>
    </source>
</evidence>
<keyword evidence="3" id="KW-1185">Reference proteome</keyword>
<organism evidence="2 3">
    <name type="scientific">Dendrothele bispora (strain CBS 962.96)</name>
    <dbReference type="NCBI Taxonomy" id="1314807"/>
    <lineage>
        <taxon>Eukaryota</taxon>
        <taxon>Fungi</taxon>
        <taxon>Dikarya</taxon>
        <taxon>Basidiomycota</taxon>
        <taxon>Agaricomycotina</taxon>
        <taxon>Agaricomycetes</taxon>
        <taxon>Agaricomycetidae</taxon>
        <taxon>Agaricales</taxon>
        <taxon>Agaricales incertae sedis</taxon>
        <taxon>Dendrothele</taxon>
    </lineage>
</organism>
<feature type="region of interest" description="Disordered" evidence="1">
    <location>
        <begin position="312"/>
        <end position="366"/>
    </location>
</feature>
<dbReference type="Proteomes" id="UP000297245">
    <property type="component" value="Unassembled WGS sequence"/>
</dbReference>
<proteinExistence type="predicted"/>
<evidence type="ECO:0000313" key="2">
    <source>
        <dbReference type="EMBL" id="THU95321.1"/>
    </source>
</evidence>
<evidence type="ECO:0000256" key="1">
    <source>
        <dbReference type="SAM" id="MobiDB-lite"/>
    </source>
</evidence>